<dbReference type="GO" id="GO:0017056">
    <property type="term" value="F:structural constituent of nuclear pore"/>
    <property type="evidence" value="ECO:0007669"/>
    <property type="project" value="InterPro"/>
</dbReference>
<evidence type="ECO:0000256" key="7">
    <source>
        <dbReference type="ARBA" id="ARBA00023242"/>
    </source>
</evidence>
<dbReference type="AlphaFoldDB" id="A0A367YGT6"/>
<keyword evidence="2" id="KW-0813">Transport</keyword>
<dbReference type="PANTHER" id="PTHR13257:SF0">
    <property type="entry name" value="NUCLEAR PORE COMPLEX PROTEIN NUP88"/>
    <property type="match status" value="1"/>
</dbReference>
<dbReference type="GO" id="GO:0000056">
    <property type="term" value="P:ribosomal small subunit export from nucleus"/>
    <property type="evidence" value="ECO:0007669"/>
    <property type="project" value="InterPro"/>
</dbReference>
<accession>A0A367YGT6</accession>
<dbReference type="GO" id="GO:0006406">
    <property type="term" value="P:mRNA export from nucleus"/>
    <property type="evidence" value="ECO:0007669"/>
    <property type="project" value="TreeGrafter"/>
</dbReference>
<keyword evidence="5" id="KW-0811">Translocation</keyword>
<keyword evidence="6" id="KW-0906">Nuclear pore complex</keyword>
<protein>
    <submittedName>
        <fullName evidence="8">Nucleoporin NUP82</fullName>
    </submittedName>
</protein>
<dbReference type="STRING" id="5486.A0A367YGT6"/>
<dbReference type="PANTHER" id="PTHR13257">
    <property type="entry name" value="NUCLEOPORIN NUP84-RELATED"/>
    <property type="match status" value="1"/>
</dbReference>
<reference evidence="8 9" key="1">
    <citation type="submission" date="2018-06" db="EMBL/GenBank/DDBJ databases">
        <title>Whole genome sequencing of Candida tropicalis (genome annotated by CSBL at Korea University).</title>
        <authorList>
            <person name="Ahn J."/>
        </authorList>
    </citation>
    <scope>NUCLEOTIDE SEQUENCE [LARGE SCALE GENOMIC DNA]</scope>
    <source>
        <strain evidence="8 9">ATCC 20962</strain>
    </source>
</reference>
<evidence type="ECO:0000256" key="2">
    <source>
        <dbReference type="ARBA" id="ARBA00022448"/>
    </source>
</evidence>
<organism evidence="8 9">
    <name type="scientific">Candida viswanathii</name>
    <dbReference type="NCBI Taxonomy" id="5486"/>
    <lineage>
        <taxon>Eukaryota</taxon>
        <taxon>Fungi</taxon>
        <taxon>Dikarya</taxon>
        <taxon>Ascomycota</taxon>
        <taxon>Saccharomycotina</taxon>
        <taxon>Pichiomycetes</taxon>
        <taxon>Debaryomycetaceae</taxon>
        <taxon>Candida/Lodderomyces clade</taxon>
        <taxon>Candida</taxon>
    </lineage>
</organism>
<keyword evidence="3" id="KW-0509">mRNA transport</keyword>
<evidence type="ECO:0000256" key="1">
    <source>
        <dbReference type="ARBA" id="ARBA00004567"/>
    </source>
</evidence>
<dbReference type="GO" id="GO:0000055">
    <property type="term" value="P:ribosomal large subunit export from nucleus"/>
    <property type="evidence" value="ECO:0007669"/>
    <property type="project" value="InterPro"/>
</dbReference>
<comment type="caution">
    <text evidence="8">The sequence shown here is derived from an EMBL/GenBank/DDBJ whole genome shotgun (WGS) entry which is preliminary data.</text>
</comment>
<sequence>MSSIGSKDEFISQITRQSIFRHFFNPGTNKTDAPTSIPPNRLVCRGNRDLFFISNNLVRCCTINPNTINYKLLQVEKPYYEITSLAINKSGTLLALIGEEELDVVTLPANVMKGPGANVEGSSFTIKNLNGKIKKCLWQTTAANDSVLVVLNDKSQVKAYDLTKSLEVPIVDLDLKSFANFKNQGATSISFGSDKNLAGGLTLYVTTRSSIYAVYPFTSSTTKLATTKEAIDVALQDTKSAMELIQEKYPTNLTDIAFSPLTKAALKQFEYFAYLKNQLNGTLPTVEEVRDIHTDNPYKLFVVQQHLADFEGPTLQGPVATLGSEIQDIASFGENTFVSLLASVGDNAVVNYFAQLAPMLMKYKVSGEVSDESKEPTPAVQVPKYVKPKKGFGFVDNTEVQERALVKQTQSQASFWKEELTTLDLLHTDKLPVDASDSSTSNKLPTYLGGLDEDRFTIFMGSKKVVIADCAWVKDFVSDLVGDRVDDVAVTPHYGVASSEPEPILAFAYIKDEITSTGEYLVVIRKKTQDDLEVIQIVNNESEESTDKPKELLSPTDKLKSNPALIYNAPPPFSGLVAELQTLAKTNIAAGGLQGNSNLGVGGVENLESLNKLSVNTIQLASEYSIFGIKLQSRILSNLDSLKEQRSVLDKIKLQCETSEHGEDDKLAKLTEKQEKLDKRFSELQKKIFDALNRYNRNRSLPLSDAESTWFKEIDSVDNAVNSTRQKEASLTEKIEQLSLQVKSMVEASKEKRDDNSEITPVEQLELEQKLSKLKNWLVREDKAIQALKDKLTSSLKVLDKQ</sequence>
<proteinExistence type="predicted"/>
<dbReference type="GO" id="GO:0006606">
    <property type="term" value="P:protein import into nucleus"/>
    <property type="evidence" value="ECO:0007669"/>
    <property type="project" value="TreeGrafter"/>
</dbReference>
<evidence type="ECO:0000256" key="6">
    <source>
        <dbReference type="ARBA" id="ARBA00023132"/>
    </source>
</evidence>
<dbReference type="GO" id="GO:0005643">
    <property type="term" value="C:nuclear pore"/>
    <property type="evidence" value="ECO:0007669"/>
    <property type="project" value="UniProtKB-SubCell"/>
</dbReference>
<gene>
    <name evidence="8" type="primary">NUP82</name>
    <name evidence="8" type="ORF">Cantr_00810</name>
</gene>
<keyword evidence="9" id="KW-1185">Reference proteome</keyword>
<dbReference type="EMBL" id="QLNQ01000021">
    <property type="protein sequence ID" value="RCK65093.1"/>
    <property type="molecule type" value="Genomic_DNA"/>
</dbReference>
<dbReference type="OrthoDB" id="341482at2759"/>
<evidence type="ECO:0000256" key="5">
    <source>
        <dbReference type="ARBA" id="ARBA00023010"/>
    </source>
</evidence>
<evidence type="ECO:0000313" key="8">
    <source>
        <dbReference type="EMBL" id="RCK65093.1"/>
    </source>
</evidence>
<name>A0A367YGT6_9ASCO</name>
<dbReference type="InterPro" id="IPR037700">
    <property type="entry name" value="NUP88/NUP82"/>
</dbReference>
<keyword evidence="4" id="KW-0653">Protein transport</keyword>
<evidence type="ECO:0000256" key="4">
    <source>
        <dbReference type="ARBA" id="ARBA00022927"/>
    </source>
</evidence>
<dbReference type="Proteomes" id="UP000253472">
    <property type="component" value="Unassembled WGS sequence"/>
</dbReference>
<comment type="subcellular location">
    <subcellularLocation>
        <location evidence="1">Nucleus</location>
        <location evidence="1">Nuclear pore complex</location>
    </subcellularLocation>
</comment>
<keyword evidence="7" id="KW-0539">Nucleus</keyword>
<evidence type="ECO:0000313" key="9">
    <source>
        <dbReference type="Proteomes" id="UP000253472"/>
    </source>
</evidence>
<evidence type="ECO:0000256" key="3">
    <source>
        <dbReference type="ARBA" id="ARBA00022816"/>
    </source>
</evidence>